<comment type="caution">
    <text evidence="2">The sequence shown here is derived from an EMBL/GenBank/DDBJ whole genome shotgun (WGS) entry which is preliminary data.</text>
</comment>
<name>A0A8J3IJT3_9CHLR</name>
<gene>
    <name evidence="2" type="ORF">KSF_026550</name>
</gene>
<evidence type="ECO:0000256" key="1">
    <source>
        <dbReference type="SAM" id="Phobius"/>
    </source>
</evidence>
<keyword evidence="1" id="KW-0812">Transmembrane</keyword>
<feature type="transmembrane region" description="Helical" evidence="1">
    <location>
        <begin position="49"/>
        <end position="66"/>
    </location>
</feature>
<dbReference type="AlphaFoldDB" id="A0A8J3IJT3"/>
<keyword evidence="1" id="KW-1133">Transmembrane helix</keyword>
<organism evidence="2 3">
    <name type="scientific">Reticulibacter mediterranei</name>
    <dbReference type="NCBI Taxonomy" id="2778369"/>
    <lineage>
        <taxon>Bacteria</taxon>
        <taxon>Bacillati</taxon>
        <taxon>Chloroflexota</taxon>
        <taxon>Ktedonobacteria</taxon>
        <taxon>Ktedonobacterales</taxon>
        <taxon>Reticulibacteraceae</taxon>
        <taxon>Reticulibacter</taxon>
    </lineage>
</organism>
<protein>
    <submittedName>
        <fullName evidence="2">Uncharacterized protein</fullName>
    </submittedName>
</protein>
<sequence length="73" mass="7679">MDNAKNPGLFYGAIAVAIVALLITIYYVIPGVNHVLVSGNPTAVHLKHVFLFAVLTVLGIIAALVTRPKAVAK</sequence>
<evidence type="ECO:0000313" key="2">
    <source>
        <dbReference type="EMBL" id="GHO92607.1"/>
    </source>
</evidence>
<dbReference type="EMBL" id="BNJK01000001">
    <property type="protein sequence ID" value="GHO92607.1"/>
    <property type="molecule type" value="Genomic_DNA"/>
</dbReference>
<reference evidence="2" key="1">
    <citation type="submission" date="2020-10" db="EMBL/GenBank/DDBJ databases">
        <title>Taxonomic study of unclassified bacteria belonging to the class Ktedonobacteria.</title>
        <authorList>
            <person name="Yabe S."/>
            <person name="Wang C.M."/>
            <person name="Zheng Y."/>
            <person name="Sakai Y."/>
            <person name="Cavaletti L."/>
            <person name="Monciardini P."/>
            <person name="Donadio S."/>
        </authorList>
    </citation>
    <scope>NUCLEOTIDE SEQUENCE</scope>
    <source>
        <strain evidence="2">ID150040</strain>
    </source>
</reference>
<feature type="transmembrane region" description="Helical" evidence="1">
    <location>
        <begin position="9"/>
        <end position="29"/>
    </location>
</feature>
<keyword evidence="1" id="KW-0472">Membrane</keyword>
<proteinExistence type="predicted"/>
<dbReference type="RefSeq" id="WP_220203430.1">
    <property type="nucleotide sequence ID" value="NZ_BNJK01000001.1"/>
</dbReference>
<keyword evidence="3" id="KW-1185">Reference proteome</keyword>
<dbReference type="Proteomes" id="UP000597444">
    <property type="component" value="Unassembled WGS sequence"/>
</dbReference>
<accession>A0A8J3IJT3</accession>
<evidence type="ECO:0000313" key="3">
    <source>
        <dbReference type="Proteomes" id="UP000597444"/>
    </source>
</evidence>